<keyword evidence="1" id="KW-0496">Mitochondrion</keyword>
<reference evidence="1" key="1">
    <citation type="journal article" date="2015" name="Genome Biol. Evol.">
        <title>Organellar Genomes of White Spruce (Picea glauca): Assembly and Annotation.</title>
        <authorList>
            <person name="Jackman S.D."/>
            <person name="Warren R.L."/>
            <person name="Gibb E.A."/>
            <person name="Vandervalk B.P."/>
            <person name="Mohamadi H."/>
            <person name="Chu J."/>
            <person name="Raymond A."/>
            <person name="Pleasance S."/>
            <person name="Coope R."/>
            <person name="Wildung M.R."/>
            <person name="Ritland C.E."/>
            <person name="Bousquet J."/>
            <person name="Jones S.J."/>
            <person name="Bohlmann J."/>
            <person name="Birol I."/>
        </authorList>
    </citation>
    <scope>NUCLEOTIDE SEQUENCE [LARGE SCALE GENOMIC DNA]</scope>
    <source>
        <tissue evidence="1">Flushing bud</tissue>
    </source>
</reference>
<proteinExistence type="predicted"/>
<protein>
    <submittedName>
        <fullName evidence="1">Uncharacterized protein</fullName>
    </submittedName>
</protein>
<name>A0A101LWX1_PICGL</name>
<evidence type="ECO:0000313" key="1">
    <source>
        <dbReference type="EMBL" id="KUM46872.1"/>
    </source>
</evidence>
<comment type="caution">
    <text evidence="1">The sequence shown here is derived from an EMBL/GenBank/DDBJ whole genome shotgun (WGS) entry which is preliminary data.</text>
</comment>
<organism evidence="1">
    <name type="scientific">Picea glauca</name>
    <name type="common">White spruce</name>
    <name type="synonym">Pinus glauca</name>
    <dbReference type="NCBI Taxonomy" id="3330"/>
    <lineage>
        <taxon>Eukaryota</taxon>
        <taxon>Viridiplantae</taxon>
        <taxon>Streptophyta</taxon>
        <taxon>Embryophyta</taxon>
        <taxon>Tracheophyta</taxon>
        <taxon>Spermatophyta</taxon>
        <taxon>Pinopsida</taxon>
        <taxon>Pinidae</taxon>
        <taxon>Conifers I</taxon>
        <taxon>Pinales</taxon>
        <taxon>Pinaceae</taxon>
        <taxon>Picea</taxon>
    </lineage>
</organism>
<accession>A0A101LWX1</accession>
<sequence length="84" mass="10123">MKEKEEKWTVYNSFPCLDIWIGKSVTKDRKNDQMHCYFLHLFPPYRLYPSPHILLFFVSLPYPYSSFARFLLFSSLIRLLLGID</sequence>
<dbReference type="EMBL" id="LKAM01000009">
    <property type="protein sequence ID" value="KUM46872.1"/>
    <property type="molecule type" value="Genomic_DNA"/>
</dbReference>
<gene>
    <name evidence="1" type="ORF">ABT39_MTgene6327</name>
</gene>
<dbReference type="AlphaFoldDB" id="A0A101LWX1"/>
<geneLocation type="mitochondrion" evidence="1"/>